<evidence type="ECO:0000259" key="6">
    <source>
        <dbReference type="Pfam" id="PF01699"/>
    </source>
</evidence>
<dbReference type="RefSeq" id="WP_070079382.1">
    <property type="nucleotide sequence ID" value="NZ_CP017415.1"/>
</dbReference>
<dbReference type="Proteomes" id="UP000095401">
    <property type="component" value="Chromosome"/>
</dbReference>
<name>A0A1D8IRB3_9GAMM</name>
<feature type="transmembrane region" description="Helical" evidence="5">
    <location>
        <begin position="105"/>
        <end position="124"/>
    </location>
</feature>
<keyword evidence="2 5" id="KW-0812">Transmembrane</keyword>
<feature type="transmembrane region" description="Helical" evidence="5">
    <location>
        <begin position="237"/>
        <end position="260"/>
    </location>
</feature>
<evidence type="ECO:0000256" key="1">
    <source>
        <dbReference type="ARBA" id="ARBA00004141"/>
    </source>
</evidence>
<dbReference type="InterPro" id="IPR044880">
    <property type="entry name" value="NCX_ion-bd_dom_sf"/>
</dbReference>
<reference evidence="8" key="1">
    <citation type="submission" date="2016-09" db="EMBL/GenBank/DDBJ databases">
        <title>Acidihalobacter prosperus F5.</title>
        <authorList>
            <person name="Khaleque H.N."/>
            <person name="Ramsay J.P."/>
            <person name="Kaksonen A.H."/>
            <person name="Boxall N.J."/>
            <person name="Watkin E.L.J."/>
        </authorList>
    </citation>
    <scope>NUCLEOTIDE SEQUENCE [LARGE SCALE GENOMIC DNA]</scope>
    <source>
        <strain evidence="8">F5</strain>
    </source>
</reference>
<evidence type="ECO:0000313" key="7">
    <source>
        <dbReference type="EMBL" id="AOU99029.1"/>
    </source>
</evidence>
<dbReference type="Pfam" id="PF01699">
    <property type="entry name" value="Na_Ca_ex"/>
    <property type="match status" value="2"/>
</dbReference>
<protein>
    <submittedName>
        <fullName evidence="7">Calcium/sodium antiporter</fullName>
    </submittedName>
</protein>
<evidence type="ECO:0000313" key="8">
    <source>
        <dbReference type="Proteomes" id="UP000095401"/>
    </source>
</evidence>
<evidence type="ECO:0000256" key="2">
    <source>
        <dbReference type="ARBA" id="ARBA00022692"/>
    </source>
</evidence>
<sequence>MLLAVLAIIAGFALLIWSADRFVLGAAALARNFGVPPLVIGLTIVGMGTSAPELLVSAMAAWDGNAGLGIGNAIGSNITNIGLVLGATALIAPLTVNSKLLKRELPLLLVVMLLGYALLADGRLARPEGSALLLGLVMLLVWMVWSARRARADDALAEEILDEQPPPMSTSAALGWFALGIAVLLGGAKLLVWGAVAIAHTLGVSDLVIGLTVVAIGTSLPELATTILSARRGEPDIALGNVIGSNLFNILGVLGLPGLIAPGPVPHEVLTRDYPLMLGFTALLFLFAYGRQPRRINRVEGGVLLGAFIGYECWLYWTA</sequence>
<feature type="domain" description="Sodium/calcium exchanger membrane region" evidence="6">
    <location>
        <begin position="173"/>
        <end position="316"/>
    </location>
</feature>
<dbReference type="InterPro" id="IPR004837">
    <property type="entry name" value="NaCa_Exmemb"/>
</dbReference>
<organism evidence="7 8">
    <name type="scientific">Acidihalobacter yilgarnensis</name>
    <dbReference type="NCBI Taxonomy" id="2819280"/>
    <lineage>
        <taxon>Bacteria</taxon>
        <taxon>Pseudomonadati</taxon>
        <taxon>Pseudomonadota</taxon>
        <taxon>Gammaproteobacteria</taxon>
        <taxon>Chromatiales</taxon>
        <taxon>Ectothiorhodospiraceae</taxon>
        <taxon>Acidihalobacter</taxon>
    </lineage>
</organism>
<feature type="transmembrane region" description="Helical" evidence="5">
    <location>
        <begin position="78"/>
        <end position="96"/>
    </location>
</feature>
<dbReference type="InterPro" id="IPR004481">
    <property type="entry name" value="K/Na/Ca-exchanger"/>
</dbReference>
<dbReference type="EMBL" id="CP017415">
    <property type="protein sequence ID" value="AOU99029.1"/>
    <property type="molecule type" value="Genomic_DNA"/>
</dbReference>
<keyword evidence="3 5" id="KW-1133">Transmembrane helix</keyword>
<dbReference type="GO" id="GO:0006874">
    <property type="term" value="P:intracellular calcium ion homeostasis"/>
    <property type="evidence" value="ECO:0007669"/>
    <property type="project" value="TreeGrafter"/>
</dbReference>
<feature type="domain" description="Sodium/calcium exchanger membrane region" evidence="6">
    <location>
        <begin position="4"/>
        <end position="144"/>
    </location>
</feature>
<dbReference type="KEGG" id="aprs:BI364_14710"/>
<keyword evidence="8" id="KW-1185">Reference proteome</keyword>
<dbReference type="PANTHER" id="PTHR10846">
    <property type="entry name" value="SODIUM/POTASSIUM/CALCIUM EXCHANGER"/>
    <property type="match status" value="1"/>
</dbReference>
<feature type="transmembrane region" description="Helical" evidence="5">
    <location>
        <begin position="272"/>
        <end position="289"/>
    </location>
</feature>
<dbReference type="Gene3D" id="1.20.1420.30">
    <property type="entry name" value="NCX, central ion-binding region"/>
    <property type="match status" value="1"/>
</dbReference>
<dbReference type="GO" id="GO:0008273">
    <property type="term" value="F:calcium, potassium:sodium antiporter activity"/>
    <property type="evidence" value="ECO:0007669"/>
    <property type="project" value="TreeGrafter"/>
</dbReference>
<gene>
    <name evidence="7" type="ORF">BI364_14710</name>
</gene>
<dbReference type="PANTHER" id="PTHR10846:SF8">
    <property type="entry name" value="INNER MEMBRANE PROTEIN YRBG"/>
    <property type="match status" value="1"/>
</dbReference>
<accession>A0A1D8IRB3</accession>
<feature type="transmembrane region" description="Helical" evidence="5">
    <location>
        <begin position="130"/>
        <end position="147"/>
    </location>
</feature>
<dbReference type="GO" id="GO:0005886">
    <property type="term" value="C:plasma membrane"/>
    <property type="evidence" value="ECO:0007669"/>
    <property type="project" value="TreeGrafter"/>
</dbReference>
<proteinExistence type="predicted"/>
<evidence type="ECO:0000256" key="3">
    <source>
        <dbReference type="ARBA" id="ARBA00022989"/>
    </source>
</evidence>
<dbReference type="AlphaFoldDB" id="A0A1D8IRB3"/>
<keyword evidence="4 5" id="KW-0472">Membrane</keyword>
<evidence type="ECO:0000256" key="5">
    <source>
        <dbReference type="SAM" id="Phobius"/>
    </source>
</evidence>
<comment type="subcellular location">
    <subcellularLocation>
        <location evidence="1">Membrane</location>
        <topology evidence="1">Multi-pass membrane protein</topology>
    </subcellularLocation>
</comment>
<dbReference type="GO" id="GO:0005262">
    <property type="term" value="F:calcium channel activity"/>
    <property type="evidence" value="ECO:0007669"/>
    <property type="project" value="TreeGrafter"/>
</dbReference>
<evidence type="ECO:0000256" key="4">
    <source>
        <dbReference type="ARBA" id="ARBA00023136"/>
    </source>
</evidence>
<dbReference type="NCBIfam" id="TIGR00367">
    <property type="entry name" value="calcium/sodium antiporter"/>
    <property type="match status" value="1"/>
</dbReference>
<feature type="transmembrane region" description="Helical" evidence="5">
    <location>
        <begin position="301"/>
        <end position="317"/>
    </location>
</feature>